<dbReference type="GO" id="GO:0004497">
    <property type="term" value="F:monooxygenase activity"/>
    <property type="evidence" value="ECO:0007669"/>
    <property type="project" value="UniProtKB-KW"/>
</dbReference>
<proteinExistence type="predicted"/>
<dbReference type="GO" id="GO:0016705">
    <property type="term" value="F:oxidoreductase activity, acting on paired donors, with incorporation or reduction of molecular oxygen"/>
    <property type="evidence" value="ECO:0007669"/>
    <property type="project" value="InterPro"/>
</dbReference>
<dbReference type="PANTHER" id="PTHR30011">
    <property type="entry name" value="ALKANESULFONATE MONOOXYGENASE-RELATED"/>
    <property type="match status" value="1"/>
</dbReference>
<keyword evidence="3" id="KW-0560">Oxidoreductase</keyword>
<gene>
    <name evidence="6" type="ORF">METZ01_LOCUS166913</name>
</gene>
<evidence type="ECO:0000256" key="4">
    <source>
        <dbReference type="ARBA" id="ARBA00023033"/>
    </source>
</evidence>
<reference evidence="6" key="1">
    <citation type="submission" date="2018-05" db="EMBL/GenBank/DDBJ databases">
        <authorList>
            <person name="Lanie J.A."/>
            <person name="Ng W.-L."/>
            <person name="Kazmierczak K.M."/>
            <person name="Andrzejewski T.M."/>
            <person name="Davidsen T.M."/>
            <person name="Wayne K.J."/>
            <person name="Tettelin H."/>
            <person name="Glass J.I."/>
            <person name="Rusch D."/>
            <person name="Podicherti R."/>
            <person name="Tsui H.-C.T."/>
            <person name="Winkler M.E."/>
        </authorList>
    </citation>
    <scope>NUCLEOTIDE SEQUENCE</scope>
</reference>
<dbReference type="EMBL" id="UINC01030148">
    <property type="protein sequence ID" value="SVB14059.1"/>
    <property type="molecule type" value="Genomic_DNA"/>
</dbReference>
<keyword evidence="1" id="KW-0285">Flavoprotein</keyword>
<evidence type="ECO:0000256" key="2">
    <source>
        <dbReference type="ARBA" id="ARBA00022643"/>
    </source>
</evidence>
<keyword evidence="2" id="KW-0288">FMN</keyword>
<dbReference type="InterPro" id="IPR011251">
    <property type="entry name" value="Luciferase-like_dom"/>
</dbReference>
<name>A0A382BKB1_9ZZZZ</name>
<dbReference type="Gene3D" id="3.20.20.30">
    <property type="entry name" value="Luciferase-like domain"/>
    <property type="match status" value="1"/>
</dbReference>
<keyword evidence="4" id="KW-0503">Monooxygenase</keyword>
<feature type="domain" description="Luciferase-like" evidence="5">
    <location>
        <begin position="26"/>
        <end position="151"/>
    </location>
</feature>
<sequence>MSYGEKTLKIGAVFPHLEIGSDPIMIRDWSQAAEEIGYSHLLVYDHVIGAVHENREPPLWGPYTEESLFHEIFVLFGYFAACTERVGLASGIVILPQRQTVLVAKQAAEVDLLSGGRLRLGVGTGWNYVEYDSLNENFDDRGQRQEEQVEL</sequence>
<evidence type="ECO:0000259" key="5">
    <source>
        <dbReference type="Pfam" id="PF00296"/>
    </source>
</evidence>
<dbReference type="InterPro" id="IPR051260">
    <property type="entry name" value="Diverse_substr_monoxygenases"/>
</dbReference>
<organism evidence="6">
    <name type="scientific">marine metagenome</name>
    <dbReference type="NCBI Taxonomy" id="408172"/>
    <lineage>
        <taxon>unclassified sequences</taxon>
        <taxon>metagenomes</taxon>
        <taxon>ecological metagenomes</taxon>
    </lineage>
</organism>
<evidence type="ECO:0000313" key="6">
    <source>
        <dbReference type="EMBL" id="SVB14059.1"/>
    </source>
</evidence>
<evidence type="ECO:0000256" key="3">
    <source>
        <dbReference type="ARBA" id="ARBA00023002"/>
    </source>
</evidence>
<feature type="non-terminal residue" evidence="6">
    <location>
        <position position="151"/>
    </location>
</feature>
<protein>
    <recommendedName>
        <fullName evidence="5">Luciferase-like domain-containing protein</fullName>
    </recommendedName>
</protein>
<dbReference type="Pfam" id="PF00296">
    <property type="entry name" value="Bac_luciferase"/>
    <property type="match status" value="1"/>
</dbReference>
<evidence type="ECO:0000256" key="1">
    <source>
        <dbReference type="ARBA" id="ARBA00022630"/>
    </source>
</evidence>
<dbReference type="PANTHER" id="PTHR30011:SF16">
    <property type="entry name" value="C2H2 FINGER DOMAIN TRANSCRIPTION FACTOR (EUROFUNG)-RELATED"/>
    <property type="match status" value="1"/>
</dbReference>
<dbReference type="SUPFAM" id="SSF51679">
    <property type="entry name" value="Bacterial luciferase-like"/>
    <property type="match status" value="1"/>
</dbReference>
<dbReference type="AlphaFoldDB" id="A0A382BKB1"/>
<dbReference type="InterPro" id="IPR036661">
    <property type="entry name" value="Luciferase-like_sf"/>
</dbReference>
<accession>A0A382BKB1</accession>